<dbReference type="GO" id="GO:0009366">
    <property type="term" value="C:enterobactin synthetase complex"/>
    <property type="evidence" value="ECO:0007669"/>
    <property type="project" value="TreeGrafter"/>
</dbReference>
<dbReference type="PANTHER" id="PTHR45527">
    <property type="entry name" value="NONRIBOSOMAL PEPTIDE SYNTHETASE"/>
    <property type="match status" value="1"/>
</dbReference>
<evidence type="ECO:0000313" key="3">
    <source>
        <dbReference type="Proteomes" id="UP000635606"/>
    </source>
</evidence>
<dbReference type="GO" id="GO:0005829">
    <property type="term" value="C:cytosol"/>
    <property type="evidence" value="ECO:0007669"/>
    <property type="project" value="TreeGrafter"/>
</dbReference>
<name>A0A8J3ZZN6_9ACTN</name>
<dbReference type="Proteomes" id="UP000635606">
    <property type="component" value="Unassembled WGS sequence"/>
</dbReference>
<feature type="domain" description="Condensation" evidence="1">
    <location>
        <begin position="31"/>
        <end position="340"/>
    </location>
</feature>
<keyword evidence="3" id="KW-1185">Reference proteome</keyword>
<dbReference type="InterPro" id="IPR001242">
    <property type="entry name" value="Condensation_dom"/>
</dbReference>
<dbReference type="GO" id="GO:0047527">
    <property type="term" value="F:2,3-dihydroxybenzoate-serine ligase activity"/>
    <property type="evidence" value="ECO:0007669"/>
    <property type="project" value="TreeGrafter"/>
</dbReference>
<reference evidence="2" key="1">
    <citation type="submission" date="2021-01" db="EMBL/GenBank/DDBJ databases">
        <title>Whole genome shotgun sequence of Virgisporangium ochraceum NBRC 16418.</title>
        <authorList>
            <person name="Komaki H."/>
            <person name="Tamura T."/>
        </authorList>
    </citation>
    <scope>NUCLEOTIDE SEQUENCE</scope>
    <source>
        <strain evidence="2">NBRC 16418</strain>
    </source>
</reference>
<proteinExistence type="predicted"/>
<evidence type="ECO:0000259" key="1">
    <source>
        <dbReference type="Pfam" id="PF00668"/>
    </source>
</evidence>
<gene>
    <name evidence="2" type="ORF">Voc01_053470</name>
</gene>
<dbReference type="Gene3D" id="3.30.559.30">
    <property type="entry name" value="Nonribosomal peptide synthetase, condensation domain"/>
    <property type="match status" value="1"/>
</dbReference>
<dbReference type="EMBL" id="BOPH01000080">
    <property type="protein sequence ID" value="GIJ70430.1"/>
    <property type="molecule type" value="Genomic_DNA"/>
</dbReference>
<dbReference type="GO" id="GO:0008610">
    <property type="term" value="P:lipid biosynthetic process"/>
    <property type="evidence" value="ECO:0007669"/>
    <property type="project" value="UniProtKB-ARBA"/>
</dbReference>
<dbReference type="RefSeq" id="WP_203930332.1">
    <property type="nucleotide sequence ID" value="NZ_BOPH01000080.1"/>
</dbReference>
<accession>A0A8J3ZZN6</accession>
<dbReference type="GO" id="GO:0031177">
    <property type="term" value="F:phosphopantetheine binding"/>
    <property type="evidence" value="ECO:0007669"/>
    <property type="project" value="TreeGrafter"/>
</dbReference>
<dbReference type="Gene3D" id="3.30.559.10">
    <property type="entry name" value="Chloramphenicol acetyltransferase-like domain"/>
    <property type="match status" value="1"/>
</dbReference>
<protein>
    <recommendedName>
        <fullName evidence="1">Condensation domain-containing protein</fullName>
    </recommendedName>
</protein>
<dbReference type="SUPFAM" id="SSF52777">
    <property type="entry name" value="CoA-dependent acyltransferases"/>
    <property type="match status" value="2"/>
</dbReference>
<dbReference type="Pfam" id="PF00668">
    <property type="entry name" value="Condensation"/>
    <property type="match status" value="1"/>
</dbReference>
<dbReference type="GO" id="GO:0009239">
    <property type="term" value="P:enterobactin biosynthetic process"/>
    <property type="evidence" value="ECO:0007669"/>
    <property type="project" value="TreeGrafter"/>
</dbReference>
<dbReference type="AlphaFoldDB" id="A0A8J3ZZN6"/>
<comment type="caution">
    <text evidence="2">The sequence shown here is derived from an EMBL/GenBank/DDBJ whole genome shotgun (WGS) entry which is preliminary data.</text>
</comment>
<organism evidence="2 3">
    <name type="scientific">Virgisporangium ochraceum</name>
    <dbReference type="NCBI Taxonomy" id="65505"/>
    <lineage>
        <taxon>Bacteria</taxon>
        <taxon>Bacillati</taxon>
        <taxon>Actinomycetota</taxon>
        <taxon>Actinomycetes</taxon>
        <taxon>Micromonosporales</taxon>
        <taxon>Micromonosporaceae</taxon>
        <taxon>Virgisporangium</taxon>
    </lineage>
</organism>
<evidence type="ECO:0000313" key="2">
    <source>
        <dbReference type="EMBL" id="GIJ70430.1"/>
    </source>
</evidence>
<dbReference type="InterPro" id="IPR023213">
    <property type="entry name" value="CAT-like_dom_sf"/>
</dbReference>
<sequence>MTTSYVPTGSSDLLVARFAGGRSGTEVMTWGQQCMWIATAKMGPANYFLNMRRLVPLSVRAGIRPASVATAVGELMGRYEALRTRYSTVDGEFRQTVTDVGELALESAEADGTGDLDAVADTMCDRMWRRPFDYDSELPLRAGVVTRDGIVRRIALVFSHLSVDGYAIDLLLRDLRLILLRGRQPAFTGWHPLDLARAEATTRAAANARAVRYWADRYRVIPPTMFPEVAGFADPPFQRYLLSWPALDAAVRELGRRHRTNTSTVLLAATVDLVGRLTGHDTVAAQILVSNRSQPGHDALVGTLVEGGLLVVDVADRPPLADLIPRTWQGALRAYRNAYYAPVDREDATDRVSAERGTEIEPYCCFNDMRQGGDDSAPAASVDTGGPPVLVVEEPPKRMHCRFCVQLDHTPAGLGVRLLADTRYLPPDAMRGFLHELADRVVAAAS</sequence>
<dbReference type="GO" id="GO:0043041">
    <property type="term" value="P:amino acid activation for nonribosomal peptide biosynthetic process"/>
    <property type="evidence" value="ECO:0007669"/>
    <property type="project" value="TreeGrafter"/>
</dbReference>
<dbReference type="PANTHER" id="PTHR45527:SF1">
    <property type="entry name" value="FATTY ACID SYNTHASE"/>
    <property type="match status" value="1"/>
</dbReference>